<dbReference type="Proteomes" id="UP001497516">
    <property type="component" value="Chromosome 2"/>
</dbReference>
<gene>
    <name evidence="2" type="ORF">LTRI10_LOCUS12990</name>
</gene>
<feature type="region of interest" description="Disordered" evidence="1">
    <location>
        <begin position="1"/>
        <end position="30"/>
    </location>
</feature>
<evidence type="ECO:0000313" key="2">
    <source>
        <dbReference type="EMBL" id="CAL1370896.1"/>
    </source>
</evidence>
<reference evidence="2 3" key="1">
    <citation type="submission" date="2024-04" db="EMBL/GenBank/DDBJ databases">
        <authorList>
            <person name="Fracassetti M."/>
        </authorList>
    </citation>
    <scope>NUCLEOTIDE SEQUENCE [LARGE SCALE GENOMIC DNA]</scope>
</reference>
<dbReference type="EMBL" id="OZ034815">
    <property type="protein sequence ID" value="CAL1370896.1"/>
    <property type="molecule type" value="Genomic_DNA"/>
</dbReference>
<sequence>MVNLRIRAEPSVSRRAPPVGEGEEGSRRAPPVAQIPTCLCKWKIRTTAKREGRRGAPYLRRQSGIGD</sequence>
<proteinExistence type="predicted"/>
<organism evidence="2 3">
    <name type="scientific">Linum trigynum</name>
    <dbReference type="NCBI Taxonomy" id="586398"/>
    <lineage>
        <taxon>Eukaryota</taxon>
        <taxon>Viridiplantae</taxon>
        <taxon>Streptophyta</taxon>
        <taxon>Embryophyta</taxon>
        <taxon>Tracheophyta</taxon>
        <taxon>Spermatophyta</taxon>
        <taxon>Magnoliopsida</taxon>
        <taxon>eudicotyledons</taxon>
        <taxon>Gunneridae</taxon>
        <taxon>Pentapetalae</taxon>
        <taxon>rosids</taxon>
        <taxon>fabids</taxon>
        <taxon>Malpighiales</taxon>
        <taxon>Linaceae</taxon>
        <taxon>Linum</taxon>
    </lineage>
</organism>
<name>A0AAV2DAL0_9ROSI</name>
<accession>A0AAV2DAL0</accession>
<keyword evidence="3" id="KW-1185">Reference proteome</keyword>
<protein>
    <submittedName>
        <fullName evidence="2">Uncharacterized protein</fullName>
    </submittedName>
</protein>
<evidence type="ECO:0000256" key="1">
    <source>
        <dbReference type="SAM" id="MobiDB-lite"/>
    </source>
</evidence>
<dbReference type="AlphaFoldDB" id="A0AAV2DAL0"/>
<evidence type="ECO:0000313" key="3">
    <source>
        <dbReference type="Proteomes" id="UP001497516"/>
    </source>
</evidence>